<feature type="domain" description="DUF4139" evidence="2">
    <location>
        <begin position="178"/>
        <end position="418"/>
    </location>
</feature>
<dbReference type="InterPro" id="IPR037291">
    <property type="entry name" value="DUF4139"/>
</dbReference>
<keyword evidence="4" id="KW-1185">Reference proteome</keyword>
<sequence length="663" mass="74670">MKLLNLILLFVLLVFSAQLSWGGTTKSLTVTVYNHGQALINEVRELELPTGTGTVEFSGVAETIAASTLQVRSRTAPEDFAVLDMNYEYDLISVQNLLDRYVGRSLQVVLPDPHDRKATILREATLLANNDRPIFQVEGQIYVGDYDSVYLAEMPEGLRPRPTLVWLVNNLGPVRQDIDVSYLAGGMSWRADYVLKVDRDNDRASLSGWVTLDNQSGMAFADAALKLVAGDVHVVRPEPTRIRRDMVMAAPMVAEQMQQEDFFEYHLYSLPRPVHMANRQTKQVSLLQAPDMLLEKKLVSRYSGYPGPGQGTIKQGVDVFLIFKNAEDNGLGMPLPKGIVRAYQESRDGSTLFIGEDRIDHTPRDADVELKMGQAFDVNVERRMLSHEQIGKNMARYTWEIRVRNSKNEPQRVILEEYVHGDWRLTQSSHPHETVDARLIRFQVVVPPSSEQDQLVLTYTVEHDFDSTKPGFVSGISHSGGNLSEPPIPIAAWSQTMPNYWLLKSEPTCFAIDDLAAAPNQTTYWDGVRNYQARNLMRDMRTGDQALYYHSQVNPSVVGLVEIVREAYPDHTAWDPQSDHFDPRSTPEKPAWDMVDIRLMQKFAHPLPLPMLRTITALTGMELLRKGSRLSVQPVTADQFAIILELAANQSSSSISQELHATQ</sequence>
<dbReference type="Pfam" id="PF13598">
    <property type="entry name" value="DUF4139"/>
    <property type="match status" value="1"/>
</dbReference>
<dbReference type="InterPro" id="IPR015947">
    <property type="entry name" value="PUA-like_sf"/>
</dbReference>
<feature type="domain" description="EVE" evidence="1">
    <location>
        <begin position="499"/>
        <end position="646"/>
    </location>
</feature>
<dbReference type="InterPro" id="IPR047197">
    <property type="entry name" value="THYN1-like_EVE"/>
</dbReference>
<gene>
    <name evidence="3" type="ORF">SAMN05660653_00732</name>
</gene>
<evidence type="ECO:0000259" key="1">
    <source>
        <dbReference type="Pfam" id="PF01878"/>
    </source>
</evidence>
<dbReference type="PANTHER" id="PTHR38075">
    <property type="entry name" value="DUF4139 DOMAIN-CONTAINING PROTEIN"/>
    <property type="match status" value="1"/>
</dbReference>
<accession>A0A1G6B2A9</accession>
<evidence type="ECO:0000259" key="2">
    <source>
        <dbReference type="Pfam" id="PF13598"/>
    </source>
</evidence>
<dbReference type="Gene3D" id="3.10.590.10">
    <property type="entry name" value="ph1033 like domains"/>
    <property type="match status" value="1"/>
</dbReference>
<name>A0A1G6B2A9_9BACT</name>
<evidence type="ECO:0000313" key="4">
    <source>
        <dbReference type="Proteomes" id="UP000198771"/>
    </source>
</evidence>
<dbReference type="AlphaFoldDB" id="A0A1G6B2A9"/>
<dbReference type="CDD" id="cd21133">
    <property type="entry name" value="EVE"/>
    <property type="match status" value="1"/>
</dbReference>
<dbReference type="Proteomes" id="UP000198771">
    <property type="component" value="Unassembled WGS sequence"/>
</dbReference>
<reference evidence="3 4" key="1">
    <citation type="submission" date="2016-10" db="EMBL/GenBank/DDBJ databases">
        <authorList>
            <person name="de Groot N.N."/>
        </authorList>
    </citation>
    <scope>NUCLEOTIDE SEQUENCE [LARGE SCALE GENOMIC DNA]</scope>
    <source>
        <strain evidence="3 4">ASO4-2</strain>
    </source>
</reference>
<protein>
    <recommendedName>
        <fullName evidence="5">EVE domain-containing protein</fullName>
    </recommendedName>
</protein>
<dbReference type="SUPFAM" id="SSF88697">
    <property type="entry name" value="PUA domain-like"/>
    <property type="match status" value="1"/>
</dbReference>
<dbReference type="InterPro" id="IPR002740">
    <property type="entry name" value="EVE_domain"/>
</dbReference>
<evidence type="ECO:0008006" key="5">
    <source>
        <dbReference type="Google" id="ProtNLM"/>
    </source>
</evidence>
<evidence type="ECO:0000313" key="3">
    <source>
        <dbReference type="EMBL" id="SDB14603.1"/>
    </source>
</evidence>
<proteinExistence type="predicted"/>
<dbReference type="OrthoDB" id="9808067at2"/>
<dbReference type="PANTHER" id="PTHR38075:SF1">
    <property type="entry name" value="DUF4139 DOMAIN-CONTAINING PROTEIN"/>
    <property type="match status" value="1"/>
</dbReference>
<dbReference type="EMBL" id="FMXO01000003">
    <property type="protein sequence ID" value="SDB14603.1"/>
    <property type="molecule type" value="Genomic_DNA"/>
</dbReference>
<organism evidence="3 4">
    <name type="scientific">Desulfonatronum thiosulfatophilum</name>
    <dbReference type="NCBI Taxonomy" id="617002"/>
    <lineage>
        <taxon>Bacteria</taxon>
        <taxon>Pseudomonadati</taxon>
        <taxon>Thermodesulfobacteriota</taxon>
        <taxon>Desulfovibrionia</taxon>
        <taxon>Desulfovibrionales</taxon>
        <taxon>Desulfonatronaceae</taxon>
        <taxon>Desulfonatronum</taxon>
    </lineage>
</organism>
<dbReference type="Pfam" id="PF01878">
    <property type="entry name" value="EVE"/>
    <property type="match status" value="1"/>
</dbReference>